<reference evidence="3" key="1">
    <citation type="submission" date="2022-11" db="UniProtKB">
        <authorList>
            <consortium name="WormBaseParasite"/>
        </authorList>
    </citation>
    <scope>IDENTIFICATION</scope>
</reference>
<sequence>MLANLAMASNPLILYTFSAEYRRIFQKQLLRLFGNKISRTRSVTSVVPTRGSTLHDNNNNLTRAVSSSSAF</sequence>
<name>A0A915E8W3_9BILA</name>
<accession>A0A915E8W3</accession>
<feature type="region of interest" description="Disordered" evidence="1">
    <location>
        <begin position="48"/>
        <end position="71"/>
    </location>
</feature>
<proteinExistence type="predicted"/>
<keyword evidence="2" id="KW-1185">Reference proteome</keyword>
<dbReference type="WBParaSite" id="jg2798">
    <property type="protein sequence ID" value="jg2798"/>
    <property type="gene ID" value="jg2798"/>
</dbReference>
<protein>
    <submittedName>
        <fullName evidence="3">Uncharacterized protein</fullName>
    </submittedName>
</protein>
<dbReference type="AlphaFoldDB" id="A0A915E8W3"/>
<evidence type="ECO:0000313" key="3">
    <source>
        <dbReference type="WBParaSite" id="jg2798"/>
    </source>
</evidence>
<evidence type="ECO:0000256" key="1">
    <source>
        <dbReference type="SAM" id="MobiDB-lite"/>
    </source>
</evidence>
<organism evidence="2 3">
    <name type="scientific">Ditylenchus dipsaci</name>
    <dbReference type="NCBI Taxonomy" id="166011"/>
    <lineage>
        <taxon>Eukaryota</taxon>
        <taxon>Metazoa</taxon>
        <taxon>Ecdysozoa</taxon>
        <taxon>Nematoda</taxon>
        <taxon>Chromadorea</taxon>
        <taxon>Rhabditida</taxon>
        <taxon>Tylenchina</taxon>
        <taxon>Tylenchomorpha</taxon>
        <taxon>Sphaerularioidea</taxon>
        <taxon>Anguinidae</taxon>
        <taxon>Anguininae</taxon>
        <taxon>Ditylenchus</taxon>
    </lineage>
</organism>
<evidence type="ECO:0000313" key="2">
    <source>
        <dbReference type="Proteomes" id="UP000887574"/>
    </source>
</evidence>
<dbReference type="Proteomes" id="UP000887574">
    <property type="component" value="Unplaced"/>
</dbReference>